<dbReference type="InterPro" id="IPR011059">
    <property type="entry name" value="Metal-dep_hydrolase_composite"/>
</dbReference>
<keyword evidence="3" id="KW-1185">Reference proteome</keyword>
<dbReference type="InterPro" id="IPR032466">
    <property type="entry name" value="Metal_Hydrolase"/>
</dbReference>
<dbReference type="PANTHER" id="PTHR22642:SF2">
    <property type="entry name" value="PROTEIN LONG AFTER FAR-RED 3"/>
    <property type="match status" value="1"/>
</dbReference>
<dbReference type="AlphaFoldDB" id="A0A4S8M0V9"/>
<dbReference type="CDD" id="cd01300">
    <property type="entry name" value="YtcJ_like"/>
    <property type="match status" value="1"/>
</dbReference>
<keyword evidence="2" id="KW-0378">Hydrolase</keyword>
<dbReference type="GO" id="GO:0016810">
    <property type="term" value="F:hydrolase activity, acting on carbon-nitrogen (but not peptide) bonds"/>
    <property type="evidence" value="ECO:0007669"/>
    <property type="project" value="InterPro"/>
</dbReference>
<proteinExistence type="predicted"/>
<sequence>MTAATLQYYQEDILHNLKTPSSYVLCSPNGTQSVYTVDINNSRKECLLVVNDQILAVGTQDFVKVRWHDGPRIVYIPMESIVVPGLSDSHAHIMEYGENRQLPLEGTLTVAETVSRVRNYSVSNPDIHSDKSLVVRGGGWDHTSWPNGSLPTSDELESDPVLKGRLIILQSKDYHALWVSPRMLEMCGDLPETVEGGVVVRDEHGKPTGVFLDNAQELVNRAAPSLTEQELVSRFTFTVNTALSYGLTTIHDAGLDPSSLEFFERLVNIQVIITILPLIQCHIVADLTRQITRSRLPIRIYAMKHFEENMTYWGNLTKPYSGIAGSRLGAGSVKIFADGALRTGGAALHHHYHDNPSTTGFMRLSEKVLFDVIPQFLYDGWQVNVHAIGDRANNIVLDAFEAALDGANVTALRPRLEHAQILTTEDMERLGRLGVIASIQPTHAISDMLYAEGRLGPERVKGLYAFRSIISKGGKITLGTDFPVEDMNPFKTFYAAITREATEGGSPHGDGGWFPEQCLTREETLRGMTIDPAYASFAETILGSLEPGKKADFVVLSQNIMDEKAVPARKILQTKVLATVIDGEVVYGNL</sequence>
<name>A0A4S8M0V9_DENBC</name>
<gene>
    <name evidence="2" type="ORF">K435DRAFT_895600</name>
</gene>
<dbReference type="SUPFAM" id="SSF51338">
    <property type="entry name" value="Composite domain of metallo-dependent hydrolases"/>
    <property type="match status" value="1"/>
</dbReference>
<dbReference type="InterPro" id="IPR033932">
    <property type="entry name" value="YtcJ-like"/>
</dbReference>
<dbReference type="Pfam" id="PF07969">
    <property type="entry name" value="Amidohydro_3"/>
    <property type="match status" value="1"/>
</dbReference>
<dbReference type="Gene3D" id="2.30.40.10">
    <property type="entry name" value="Urease, subunit C, domain 1"/>
    <property type="match status" value="1"/>
</dbReference>
<dbReference type="SUPFAM" id="SSF51556">
    <property type="entry name" value="Metallo-dependent hydrolases"/>
    <property type="match status" value="1"/>
</dbReference>
<evidence type="ECO:0000313" key="3">
    <source>
        <dbReference type="Proteomes" id="UP000297245"/>
    </source>
</evidence>
<reference evidence="2 3" key="1">
    <citation type="journal article" date="2019" name="Nat. Ecol. Evol.">
        <title>Megaphylogeny resolves global patterns of mushroom evolution.</title>
        <authorList>
            <person name="Varga T."/>
            <person name="Krizsan K."/>
            <person name="Foldi C."/>
            <person name="Dima B."/>
            <person name="Sanchez-Garcia M."/>
            <person name="Sanchez-Ramirez S."/>
            <person name="Szollosi G.J."/>
            <person name="Szarkandi J.G."/>
            <person name="Papp V."/>
            <person name="Albert L."/>
            <person name="Andreopoulos W."/>
            <person name="Angelini C."/>
            <person name="Antonin V."/>
            <person name="Barry K.W."/>
            <person name="Bougher N.L."/>
            <person name="Buchanan P."/>
            <person name="Buyck B."/>
            <person name="Bense V."/>
            <person name="Catcheside P."/>
            <person name="Chovatia M."/>
            <person name="Cooper J."/>
            <person name="Damon W."/>
            <person name="Desjardin D."/>
            <person name="Finy P."/>
            <person name="Geml J."/>
            <person name="Haridas S."/>
            <person name="Hughes K."/>
            <person name="Justo A."/>
            <person name="Karasinski D."/>
            <person name="Kautmanova I."/>
            <person name="Kiss B."/>
            <person name="Kocsube S."/>
            <person name="Kotiranta H."/>
            <person name="LaButti K.M."/>
            <person name="Lechner B.E."/>
            <person name="Liimatainen K."/>
            <person name="Lipzen A."/>
            <person name="Lukacs Z."/>
            <person name="Mihaltcheva S."/>
            <person name="Morgado L.N."/>
            <person name="Niskanen T."/>
            <person name="Noordeloos M.E."/>
            <person name="Ohm R.A."/>
            <person name="Ortiz-Santana B."/>
            <person name="Ovrebo C."/>
            <person name="Racz N."/>
            <person name="Riley R."/>
            <person name="Savchenko A."/>
            <person name="Shiryaev A."/>
            <person name="Soop K."/>
            <person name="Spirin V."/>
            <person name="Szebenyi C."/>
            <person name="Tomsovsky M."/>
            <person name="Tulloss R.E."/>
            <person name="Uehling J."/>
            <person name="Grigoriev I.V."/>
            <person name="Vagvolgyi C."/>
            <person name="Papp T."/>
            <person name="Martin F.M."/>
            <person name="Miettinen O."/>
            <person name="Hibbett D.S."/>
            <person name="Nagy L.G."/>
        </authorList>
    </citation>
    <scope>NUCLEOTIDE SEQUENCE [LARGE SCALE GENOMIC DNA]</scope>
    <source>
        <strain evidence="2 3">CBS 962.96</strain>
    </source>
</reference>
<dbReference type="Gene3D" id="3.20.20.140">
    <property type="entry name" value="Metal-dependent hydrolases"/>
    <property type="match status" value="1"/>
</dbReference>
<evidence type="ECO:0000259" key="1">
    <source>
        <dbReference type="Pfam" id="PF07969"/>
    </source>
</evidence>
<evidence type="ECO:0000313" key="2">
    <source>
        <dbReference type="EMBL" id="THU95686.1"/>
    </source>
</evidence>
<dbReference type="EMBL" id="ML179194">
    <property type="protein sequence ID" value="THU95686.1"/>
    <property type="molecule type" value="Genomic_DNA"/>
</dbReference>
<organism evidence="2 3">
    <name type="scientific">Dendrothele bispora (strain CBS 962.96)</name>
    <dbReference type="NCBI Taxonomy" id="1314807"/>
    <lineage>
        <taxon>Eukaryota</taxon>
        <taxon>Fungi</taxon>
        <taxon>Dikarya</taxon>
        <taxon>Basidiomycota</taxon>
        <taxon>Agaricomycotina</taxon>
        <taxon>Agaricomycetes</taxon>
        <taxon>Agaricomycetidae</taxon>
        <taxon>Agaricales</taxon>
        <taxon>Agaricales incertae sedis</taxon>
        <taxon>Dendrothele</taxon>
    </lineage>
</organism>
<protein>
    <submittedName>
        <fullName evidence="2">Amidohydrolase 3</fullName>
    </submittedName>
</protein>
<dbReference type="Proteomes" id="UP000297245">
    <property type="component" value="Unassembled WGS sequence"/>
</dbReference>
<dbReference type="Gene3D" id="3.10.310.70">
    <property type="match status" value="1"/>
</dbReference>
<dbReference type="PANTHER" id="PTHR22642">
    <property type="entry name" value="IMIDAZOLONEPROPIONASE"/>
    <property type="match status" value="1"/>
</dbReference>
<dbReference type="OrthoDB" id="3501663at2759"/>
<dbReference type="InterPro" id="IPR013108">
    <property type="entry name" value="Amidohydro_3"/>
</dbReference>
<accession>A0A4S8M0V9</accession>
<feature type="domain" description="Amidohydrolase 3" evidence="1">
    <location>
        <begin position="81"/>
        <end position="587"/>
    </location>
</feature>